<dbReference type="OrthoDB" id="9953704at2"/>
<evidence type="ECO:0000256" key="1">
    <source>
        <dbReference type="SAM" id="SignalP"/>
    </source>
</evidence>
<dbReference type="AlphaFoldDB" id="A0A3P1C1R5"/>
<gene>
    <name evidence="2" type="ORF">EHT25_05290</name>
</gene>
<organism evidence="2 3">
    <name type="scientific">Larkinella rosea</name>
    <dbReference type="NCBI Taxonomy" id="2025312"/>
    <lineage>
        <taxon>Bacteria</taxon>
        <taxon>Pseudomonadati</taxon>
        <taxon>Bacteroidota</taxon>
        <taxon>Cytophagia</taxon>
        <taxon>Cytophagales</taxon>
        <taxon>Spirosomataceae</taxon>
        <taxon>Larkinella</taxon>
    </lineage>
</organism>
<reference evidence="2 3" key="1">
    <citation type="submission" date="2018-11" db="EMBL/GenBank/DDBJ databases">
        <authorList>
            <person name="Zhou Z."/>
            <person name="Wang G."/>
        </authorList>
    </citation>
    <scope>NUCLEOTIDE SEQUENCE [LARGE SCALE GENOMIC DNA]</scope>
    <source>
        <strain evidence="2 3">KCTC52004</strain>
    </source>
</reference>
<dbReference type="Proteomes" id="UP000271925">
    <property type="component" value="Unassembled WGS sequence"/>
</dbReference>
<sequence>MNTKVKLIQSALGLAIGMWMLACGGPGDGVNKLAQPKAKAPTKGKQAILNQSSKNLKANGLIVTTSEEVAFERISKKGVADQWYIESYK</sequence>
<evidence type="ECO:0000313" key="2">
    <source>
        <dbReference type="EMBL" id="RRB07198.1"/>
    </source>
</evidence>
<comment type="caution">
    <text evidence="2">The sequence shown here is derived from an EMBL/GenBank/DDBJ whole genome shotgun (WGS) entry which is preliminary data.</text>
</comment>
<dbReference type="PROSITE" id="PS51257">
    <property type="entry name" value="PROKAR_LIPOPROTEIN"/>
    <property type="match status" value="1"/>
</dbReference>
<proteinExistence type="predicted"/>
<protein>
    <submittedName>
        <fullName evidence="2">Uncharacterized protein</fullName>
    </submittedName>
</protein>
<accession>A0A3P1C1R5</accession>
<keyword evidence="1" id="KW-0732">Signal</keyword>
<dbReference type="RefSeq" id="WP_124871710.1">
    <property type="nucleotide sequence ID" value="NZ_RQJO01000007.1"/>
</dbReference>
<feature type="chain" id="PRO_5018142647" evidence="1">
    <location>
        <begin position="25"/>
        <end position="89"/>
    </location>
</feature>
<keyword evidence="3" id="KW-1185">Reference proteome</keyword>
<evidence type="ECO:0000313" key="3">
    <source>
        <dbReference type="Proteomes" id="UP000271925"/>
    </source>
</evidence>
<name>A0A3P1C1R5_9BACT</name>
<feature type="signal peptide" evidence="1">
    <location>
        <begin position="1"/>
        <end position="24"/>
    </location>
</feature>
<dbReference type="EMBL" id="RQJO01000007">
    <property type="protein sequence ID" value="RRB07198.1"/>
    <property type="molecule type" value="Genomic_DNA"/>
</dbReference>